<keyword evidence="3" id="KW-1185">Reference proteome</keyword>
<evidence type="ECO:0000256" key="1">
    <source>
        <dbReference type="SAM" id="MobiDB-lite"/>
    </source>
</evidence>
<feature type="compositionally biased region" description="Polar residues" evidence="1">
    <location>
        <begin position="229"/>
        <end position="244"/>
    </location>
</feature>
<reference evidence="2" key="1">
    <citation type="submission" date="2021-03" db="EMBL/GenBank/DDBJ databases">
        <authorList>
            <person name="Li Z."/>
            <person name="Yang C."/>
        </authorList>
    </citation>
    <scope>NUCLEOTIDE SEQUENCE</scope>
    <source>
        <strain evidence="2">Dzin_1.0</strain>
        <tissue evidence="2">Leaf</tissue>
    </source>
</reference>
<feature type="region of interest" description="Disordered" evidence="1">
    <location>
        <begin position="129"/>
        <end position="254"/>
    </location>
</feature>
<dbReference type="PANTHER" id="PTHR38932">
    <property type="entry name" value="BNAC03G64660D PROTEIN"/>
    <property type="match status" value="1"/>
</dbReference>
<accession>A0A9D5C5A5</accession>
<proteinExistence type="predicted"/>
<dbReference type="EMBL" id="JAGGNH010000007">
    <property type="protein sequence ID" value="KAJ0966538.1"/>
    <property type="molecule type" value="Genomic_DNA"/>
</dbReference>
<protein>
    <submittedName>
        <fullName evidence="2">Uncharacterized protein</fullName>
    </submittedName>
</protein>
<evidence type="ECO:0000313" key="2">
    <source>
        <dbReference type="EMBL" id="KAJ0966538.1"/>
    </source>
</evidence>
<evidence type="ECO:0000313" key="3">
    <source>
        <dbReference type="Proteomes" id="UP001085076"/>
    </source>
</evidence>
<comment type="caution">
    <text evidence="2">The sequence shown here is derived from an EMBL/GenBank/DDBJ whole genome shotgun (WGS) entry which is preliminary data.</text>
</comment>
<sequence length="254" mass="28766">MGWLNLEWGFVGLRVVTARLLLLPFVNDRWIDTTTGLDFQPKVAEPGLRGKERKKDSRSWIDSNMYPRVKVTKQQEPVVVKEETTAFILKVIESLSLENNHPPRILTSKQGNGTEAEIYSPPSCARISKSNHKNFLTPPLPTSKVRKDKELADNNRANIRASSVPRPRAVLSSPDNDEMIGNQNQKLRDSRQHEKRQMISQNLHAPTRLIHRNLRAESPVNLKKASKEAGSNSHLKQKQASQPAASRPRPLVRN</sequence>
<dbReference type="AlphaFoldDB" id="A0A9D5C5A5"/>
<reference evidence="2" key="2">
    <citation type="journal article" date="2022" name="Hortic Res">
        <title>The genome of Dioscorea zingiberensis sheds light on the biosynthesis, origin and evolution of the medicinally important diosgenin saponins.</title>
        <authorList>
            <person name="Li Y."/>
            <person name="Tan C."/>
            <person name="Li Z."/>
            <person name="Guo J."/>
            <person name="Li S."/>
            <person name="Chen X."/>
            <person name="Wang C."/>
            <person name="Dai X."/>
            <person name="Yang H."/>
            <person name="Song W."/>
            <person name="Hou L."/>
            <person name="Xu J."/>
            <person name="Tong Z."/>
            <person name="Xu A."/>
            <person name="Yuan X."/>
            <person name="Wang W."/>
            <person name="Yang Q."/>
            <person name="Chen L."/>
            <person name="Sun Z."/>
            <person name="Wang K."/>
            <person name="Pan B."/>
            <person name="Chen J."/>
            <person name="Bao Y."/>
            <person name="Liu F."/>
            <person name="Qi X."/>
            <person name="Gang D.R."/>
            <person name="Wen J."/>
            <person name="Li J."/>
        </authorList>
    </citation>
    <scope>NUCLEOTIDE SEQUENCE</scope>
    <source>
        <strain evidence="2">Dzin_1.0</strain>
    </source>
</reference>
<gene>
    <name evidence="2" type="ORF">J5N97_023455</name>
</gene>
<dbReference type="Proteomes" id="UP001085076">
    <property type="component" value="Miscellaneous, Linkage group lg07"/>
</dbReference>
<organism evidence="2 3">
    <name type="scientific">Dioscorea zingiberensis</name>
    <dbReference type="NCBI Taxonomy" id="325984"/>
    <lineage>
        <taxon>Eukaryota</taxon>
        <taxon>Viridiplantae</taxon>
        <taxon>Streptophyta</taxon>
        <taxon>Embryophyta</taxon>
        <taxon>Tracheophyta</taxon>
        <taxon>Spermatophyta</taxon>
        <taxon>Magnoliopsida</taxon>
        <taxon>Liliopsida</taxon>
        <taxon>Dioscoreales</taxon>
        <taxon>Dioscoreaceae</taxon>
        <taxon>Dioscorea</taxon>
    </lineage>
</organism>
<dbReference type="OrthoDB" id="1867172at2759"/>
<feature type="compositionally biased region" description="Basic and acidic residues" evidence="1">
    <location>
        <begin position="186"/>
        <end position="197"/>
    </location>
</feature>
<name>A0A9D5C5A5_9LILI</name>
<dbReference type="PANTHER" id="PTHR38932:SF1">
    <property type="entry name" value="DUF4005 DOMAIN-CONTAINING PROTEIN"/>
    <property type="match status" value="1"/>
</dbReference>